<organism evidence="4">
    <name type="scientific">Davidia involucrata</name>
    <name type="common">Dove tree</name>
    <dbReference type="NCBI Taxonomy" id="16924"/>
    <lineage>
        <taxon>Eukaryota</taxon>
        <taxon>Viridiplantae</taxon>
        <taxon>Streptophyta</taxon>
        <taxon>Embryophyta</taxon>
        <taxon>Tracheophyta</taxon>
        <taxon>Spermatophyta</taxon>
        <taxon>Magnoliopsida</taxon>
        <taxon>eudicotyledons</taxon>
        <taxon>Gunneridae</taxon>
        <taxon>Pentapetalae</taxon>
        <taxon>asterids</taxon>
        <taxon>Cornales</taxon>
        <taxon>Nyssaceae</taxon>
        <taxon>Davidia</taxon>
    </lineage>
</organism>
<feature type="region of interest" description="Disordered" evidence="1">
    <location>
        <begin position="173"/>
        <end position="199"/>
    </location>
</feature>
<accession>A0A5B6ZXN4</accession>
<evidence type="ECO:0000256" key="1">
    <source>
        <dbReference type="SAM" id="MobiDB-lite"/>
    </source>
</evidence>
<dbReference type="InterPro" id="IPR044750">
    <property type="entry name" value="C2_SRC2/BAP"/>
</dbReference>
<dbReference type="GO" id="GO:0006952">
    <property type="term" value="P:defense response"/>
    <property type="evidence" value="ECO:0007669"/>
    <property type="project" value="InterPro"/>
</dbReference>
<feature type="domain" description="C2" evidence="2">
    <location>
        <begin position="1"/>
        <end position="125"/>
    </location>
</feature>
<dbReference type="PANTHER" id="PTHR32246">
    <property type="entry name" value="INGRESSION PROTEIN FIC1"/>
    <property type="match status" value="1"/>
</dbReference>
<protein>
    <submittedName>
        <fullName evidence="4">Putative Calcium-dependent lipid-binding family protein</fullName>
    </submittedName>
</protein>
<dbReference type="SUPFAM" id="SSF49562">
    <property type="entry name" value="C2 domain (Calcium/lipid-binding domain, CaLB)"/>
    <property type="match status" value="1"/>
</dbReference>
<dbReference type="Pfam" id="PF00168">
    <property type="entry name" value="C2"/>
    <property type="match status" value="1"/>
</dbReference>
<reference evidence="4" key="1">
    <citation type="submission" date="2019-08" db="EMBL/GenBank/DDBJ databases">
        <title>Reference gene set and small RNA set construction with multiple tissues from Davidia involucrata Baill.</title>
        <authorList>
            <person name="Yang H."/>
            <person name="Zhou C."/>
            <person name="Li G."/>
            <person name="Wang J."/>
            <person name="Gao P."/>
            <person name="Wang M."/>
            <person name="Wang R."/>
            <person name="Zhao Y."/>
        </authorList>
    </citation>
    <scope>NUCLEOTIDE SEQUENCE</scope>
    <source>
        <tissue evidence="4">Mixed with DoveR01_LX</tissue>
    </source>
</reference>
<dbReference type="PROSITE" id="PS50004">
    <property type="entry name" value="C2"/>
    <property type="match status" value="1"/>
</dbReference>
<proteinExistence type="predicted"/>
<gene>
    <name evidence="3" type="ORF">Din_018667</name>
    <name evidence="4" type="ORF">Din_018668</name>
</gene>
<evidence type="ECO:0000313" key="4">
    <source>
        <dbReference type="EMBL" id="MPA49227.1"/>
    </source>
</evidence>
<dbReference type="EMBL" id="GHES01018667">
    <property type="protein sequence ID" value="MPA49226.1"/>
    <property type="molecule type" value="Transcribed_RNA"/>
</dbReference>
<dbReference type="InterPro" id="IPR035892">
    <property type="entry name" value="C2_domain_sf"/>
</dbReference>
<dbReference type="InterPro" id="IPR000008">
    <property type="entry name" value="C2_dom"/>
</dbReference>
<dbReference type="PANTHER" id="PTHR32246:SF169">
    <property type="entry name" value="PROTEIN SRC2-LIKE"/>
    <property type="match status" value="1"/>
</dbReference>
<dbReference type="EMBL" id="GHES01018668">
    <property type="protein sequence ID" value="MPA49227.1"/>
    <property type="molecule type" value="Transcribed_RNA"/>
</dbReference>
<feature type="compositionally biased region" description="Basic residues" evidence="1">
    <location>
        <begin position="173"/>
        <end position="182"/>
    </location>
</feature>
<name>A0A5B6ZXN4_DAVIN</name>
<dbReference type="AlphaFoldDB" id="A0A5B6ZXN4"/>
<feature type="region of interest" description="Disordered" evidence="1">
    <location>
        <begin position="43"/>
        <end position="64"/>
    </location>
</feature>
<dbReference type="CDD" id="cd04051">
    <property type="entry name" value="C2_SRC2_like"/>
    <property type="match status" value="1"/>
</dbReference>
<sequence>MESKSLEIKVMYCKDLKSFNFFQKLSVYAVVSIVSDDPNKILQEQQQQHRTPTDTDGDGNPEWNHEMRFDLGDSSSIFCQDCDHLFLHFDLRSEGLLVFGDKSIGEVRVPFKDLVQEINGIVRFVSYEVRTSDGKSNGVLNFSYKVKDKGMEESTGSSFPESQIDGYPIVHHHHHHHHHHHTNSSAEMHQTKPEVVPSPFSLPSSQIHYPSLDLQSFSDSQEGYYSPEKFHYLPPPPPSLLPPVLYPPPPPPFPPPLLPVAGGEVYQNPPAPWVYPDAWGMRRNHEVEQQFGALVDNRESARPNYYYGAGIGRDQDWRSWDGK</sequence>
<dbReference type="SMART" id="SM00239">
    <property type="entry name" value="C2"/>
    <property type="match status" value="1"/>
</dbReference>
<dbReference type="Gene3D" id="2.60.40.150">
    <property type="entry name" value="C2 domain"/>
    <property type="match status" value="1"/>
</dbReference>
<evidence type="ECO:0000313" key="3">
    <source>
        <dbReference type="EMBL" id="MPA49226.1"/>
    </source>
</evidence>
<evidence type="ECO:0000259" key="2">
    <source>
        <dbReference type="PROSITE" id="PS50004"/>
    </source>
</evidence>